<dbReference type="InterPro" id="IPR020845">
    <property type="entry name" value="AMP-binding_CS"/>
</dbReference>
<dbReference type="Gene3D" id="3.40.640.10">
    <property type="entry name" value="Type I PLP-dependent aspartate aminotransferase-like (Major domain)"/>
    <property type="match status" value="1"/>
</dbReference>
<dbReference type="Pfam" id="PF00109">
    <property type="entry name" value="ketoacyl-synt"/>
    <property type="match status" value="1"/>
</dbReference>
<dbReference type="InterPro" id="IPR015422">
    <property type="entry name" value="PyrdxlP-dep_Trfase_small"/>
</dbReference>
<dbReference type="Pfam" id="PF13193">
    <property type="entry name" value="AMP-binding_C"/>
    <property type="match status" value="1"/>
</dbReference>
<reference evidence="8 9" key="1">
    <citation type="submission" date="2020-04" db="EMBL/GenBank/DDBJ databases">
        <title>Hymenobacter polaris sp. nov., isolated from Arctic soil.</title>
        <authorList>
            <person name="Dahal R.H."/>
        </authorList>
    </citation>
    <scope>NUCLEOTIDE SEQUENCE [LARGE SCALE GENOMIC DNA]</scope>
    <source>
        <strain evidence="8 9">RP-2-7</strain>
    </source>
</reference>
<evidence type="ECO:0000256" key="2">
    <source>
        <dbReference type="ARBA" id="ARBA00022450"/>
    </source>
</evidence>
<dbReference type="SUPFAM" id="SSF47336">
    <property type="entry name" value="ACP-like"/>
    <property type="match status" value="2"/>
</dbReference>
<name>A0A7Y0FLV5_9BACT</name>
<dbReference type="InterPro" id="IPR015424">
    <property type="entry name" value="PyrdxlP-dep_Trfase"/>
</dbReference>
<evidence type="ECO:0000256" key="4">
    <source>
        <dbReference type="ARBA" id="ARBA00022679"/>
    </source>
</evidence>
<dbReference type="GO" id="GO:0030170">
    <property type="term" value="F:pyridoxal phosphate binding"/>
    <property type="evidence" value="ECO:0007669"/>
    <property type="project" value="InterPro"/>
</dbReference>
<dbReference type="InterPro" id="IPR000873">
    <property type="entry name" value="AMP-dep_synth/lig_dom"/>
</dbReference>
<dbReference type="PROSITE" id="PS00012">
    <property type="entry name" value="PHOSPHOPANTETHEINE"/>
    <property type="match status" value="1"/>
</dbReference>
<evidence type="ECO:0000259" key="7">
    <source>
        <dbReference type="PROSITE" id="PS52004"/>
    </source>
</evidence>
<dbReference type="SUPFAM" id="SSF52151">
    <property type="entry name" value="FabD/lysophospholipase-like"/>
    <property type="match status" value="1"/>
</dbReference>
<dbReference type="Gene3D" id="3.30.300.30">
    <property type="match status" value="1"/>
</dbReference>
<dbReference type="SUPFAM" id="SSF53901">
    <property type="entry name" value="Thiolase-like"/>
    <property type="match status" value="1"/>
</dbReference>
<dbReference type="Pfam" id="PF02801">
    <property type="entry name" value="Ketoacyl-synt_C"/>
    <property type="match status" value="1"/>
</dbReference>
<dbReference type="SMART" id="SM00827">
    <property type="entry name" value="PKS_AT"/>
    <property type="match status" value="1"/>
</dbReference>
<comment type="caution">
    <text evidence="8">The sequence shown here is derived from an EMBL/GenBank/DDBJ whole genome shotgun (WGS) entry which is preliminary data.</text>
</comment>
<dbReference type="Gene3D" id="3.30.70.250">
    <property type="entry name" value="Malonyl-CoA ACP transacylase, ACP-binding"/>
    <property type="match status" value="1"/>
</dbReference>
<dbReference type="GO" id="GO:0004312">
    <property type="term" value="F:fatty acid synthase activity"/>
    <property type="evidence" value="ECO:0007669"/>
    <property type="project" value="TreeGrafter"/>
</dbReference>
<dbReference type="SUPFAM" id="SSF53383">
    <property type="entry name" value="PLP-dependent transferases"/>
    <property type="match status" value="1"/>
</dbReference>
<dbReference type="Pfam" id="PF00550">
    <property type="entry name" value="PP-binding"/>
    <property type="match status" value="2"/>
</dbReference>
<dbReference type="InterPro" id="IPR020806">
    <property type="entry name" value="PKS_PP-bd"/>
</dbReference>
<dbReference type="InterPro" id="IPR050091">
    <property type="entry name" value="PKS_NRPS_Biosynth_Enz"/>
</dbReference>
<evidence type="ECO:0000256" key="1">
    <source>
        <dbReference type="ARBA" id="ARBA00001933"/>
    </source>
</evidence>
<feature type="domain" description="Carrier" evidence="6">
    <location>
        <begin position="1518"/>
        <end position="1593"/>
    </location>
</feature>
<dbReference type="InterPro" id="IPR015421">
    <property type="entry name" value="PyrdxlP-dep_Trfase_major"/>
</dbReference>
<dbReference type="GO" id="GO:0004315">
    <property type="term" value="F:3-oxoacyl-[acyl-carrier-protein] synthase activity"/>
    <property type="evidence" value="ECO:0007669"/>
    <property type="project" value="InterPro"/>
</dbReference>
<dbReference type="InterPro" id="IPR014043">
    <property type="entry name" value="Acyl_transferase_dom"/>
</dbReference>
<evidence type="ECO:0000256" key="3">
    <source>
        <dbReference type="ARBA" id="ARBA00022553"/>
    </source>
</evidence>
<keyword evidence="3" id="KW-0597">Phosphoprotein</keyword>
<dbReference type="InterPro" id="IPR020841">
    <property type="entry name" value="PKS_Beta-ketoAc_synthase_dom"/>
</dbReference>
<evidence type="ECO:0000313" key="9">
    <source>
        <dbReference type="Proteomes" id="UP000559626"/>
    </source>
</evidence>
<dbReference type="PROSITE" id="PS52004">
    <property type="entry name" value="KS3_2"/>
    <property type="match status" value="1"/>
</dbReference>
<dbReference type="PROSITE" id="PS00455">
    <property type="entry name" value="AMP_BINDING"/>
    <property type="match status" value="1"/>
</dbReference>
<dbReference type="GO" id="GO:0008483">
    <property type="term" value="F:transaminase activity"/>
    <property type="evidence" value="ECO:0007669"/>
    <property type="project" value="InterPro"/>
</dbReference>
<keyword evidence="5" id="KW-0663">Pyridoxal phosphate</keyword>
<dbReference type="InterPro" id="IPR032821">
    <property type="entry name" value="PKS_assoc"/>
</dbReference>
<dbReference type="InterPro" id="IPR016035">
    <property type="entry name" value="Acyl_Trfase/lysoPLipase"/>
</dbReference>
<proteinExistence type="predicted"/>
<feature type="domain" description="Carrier" evidence="6">
    <location>
        <begin position="520"/>
        <end position="594"/>
    </location>
</feature>
<dbReference type="CDD" id="cd00833">
    <property type="entry name" value="PKS"/>
    <property type="match status" value="1"/>
</dbReference>
<dbReference type="RefSeq" id="WP_169530091.1">
    <property type="nucleotide sequence ID" value="NZ_JABBGH010000001.1"/>
</dbReference>
<evidence type="ECO:0000256" key="5">
    <source>
        <dbReference type="ARBA" id="ARBA00022898"/>
    </source>
</evidence>
<dbReference type="InterPro" id="IPR010071">
    <property type="entry name" value="AA_adenyl_dom"/>
</dbReference>
<evidence type="ECO:0000313" key="8">
    <source>
        <dbReference type="EMBL" id="NML64816.1"/>
    </source>
</evidence>
<dbReference type="Gene3D" id="3.40.50.12780">
    <property type="entry name" value="N-terminal domain of ligase-like"/>
    <property type="match status" value="1"/>
</dbReference>
<dbReference type="PANTHER" id="PTHR43775:SF51">
    <property type="entry name" value="INACTIVE PHENOLPHTHIOCEROL SYNTHESIS POLYKETIDE SYNTHASE TYPE I PKS1-RELATED"/>
    <property type="match status" value="1"/>
</dbReference>
<dbReference type="InterPro" id="IPR016036">
    <property type="entry name" value="Malonyl_transacylase_ACP-bd"/>
</dbReference>
<dbReference type="InterPro" id="IPR045851">
    <property type="entry name" value="AMP-bd_C_sf"/>
</dbReference>
<dbReference type="InterPro" id="IPR042099">
    <property type="entry name" value="ANL_N_sf"/>
</dbReference>
<keyword evidence="2" id="KW-0596">Phosphopantetheine</keyword>
<comment type="cofactor">
    <cofactor evidence="1">
        <name>pyridoxal 5'-phosphate</name>
        <dbReference type="ChEBI" id="CHEBI:597326"/>
    </cofactor>
</comment>
<organism evidence="8 9">
    <name type="scientific">Hymenobacter polaris</name>
    <dbReference type="NCBI Taxonomy" id="2682546"/>
    <lineage>
        <taxon>Bacteria</taxon>
        <taxon>Pseudomonadati</taxon>
        <taxon>Bacteroidota</taxon>
        <taxon>Cytophagia</taxon>
        <taxon>Cytophagales</taxon>
        <taxon>Hymenobacteraceae</taxon>
        <taxon>Hymenobacter</taxon>
    </lineage>
</organism>
<dbReference type="EMBL" id="JABBGH010000001">
    <property type="protein sequence ID" value="NML64816.1"/>
    <property type="molecule type" value="Genomic_DNA"/>
</dbReference>
<dbReference type="GO" id="GO:0031177">
    <property type="term" value="F:phosphopantetheine binding"/>
    <property type="evidence" value="ECO:0007669"/>
    <property type="project" value="InterPro"/>
</dbReference>
<dbReference type="SUPFAM" id="SSF55048">
    <property type="entry name" value="Probable ACP-binding domain of malonyl-CoA ACP transacylase"/>
    <property type="match status" value="1"/>
</dbReference>
<dbReference type="Gene3D" id="3.40.47.10">
    <property type="match status" value="1"/>
</dbReference>
<dbReference type="Pfam" id="PF00698">
    <property type="entry name" value="Acyl_transf_1"/>
    <property type="match status" value="1"/>
</dbReference>
<dbReference type="SMART" id="SM00823">
    <property type="entry name" value="PKS_PP"/>
    <property type="match status" value="2"/>
</dbReference>
<dbReference type="InterPro" id="IPR018201">
    <property type="entry name" value="Ketoacyl_synth_AS"/>
</dbReference>
<dbReference type="InterPro" id="IPR014030">
    <property type="entry name" value="Ketoacyl_synth_N"/>
</dbReference>
<accession>A0A7Y0FLV5</accession>
<dbReference type="Gene3D" id="3.40.366.10">
    <property type="entry name" value="Malonyl-Coenzyme A Acyl Carrier Protein, domain 2"/>
    <property type="match status" value="1"/>
</dbReference>
<dbReference type="PANTHER" id="PTHR43775">
    <property type="entry name" value="FATTY ACID SYNTHASE"/>
    <property type="match status" value="1"/>
</dbReference>
<dbReference type="InterPro" id="IPR036736">
    <property type="entry name" value="ACP-like_sf"/>
</dbReference>
<dbReference type="InterPro" id="IPR025110">
    <property type="entry name" value="AMP-bd_C"/>
</dbReference>
<dbReference type="PROSITE" id="PS00606">
    <property type="entry name" value="KS3_1"/>
    <property type="match status" value="1"/>
</dbReference>
<keyword evidence="4" id="KW-0808">Transferase</keyword>
<dbReference type="Pfam" id="PF00501">
    <property type="entry name" value="AMP-binding"/>
    <property type="match status" value="1"/>
</dbReference>
<feature type="domain" description="Ketosynthase family 3 (KS3)" evidence="7">
    <location>
        <begin position="610"/>
        <end position="1035"/>
    </location>
</feature>
<dbReference type="GO" id="GO:0006633">
    <property type="term" value="P:fatty acid biosynthetic process"/>
    <property type="evidence" value="ECO:0007669"/>
    <property type="project" value="InterPro"/>
</dbReference>
<dbReference type="PROSITE" id="PS00600">
    <property type="entry name" value="AA_TRANSFER_CLASS_3"/>
    <property type="match status" value="1"/>
</dbReference>
<dbReference type="NCBIfam" id="TIGR01733">
    <property type="entry name" value="AA-adenyl-dom"/>
    <property type="match status" value="1"/>
</dbReference>
<dbReference type="Gene3D" id="3.30.70.3290">
    <property type="match status" value="1"/>
</dbReference>
<dbReference type="InterPro" id="IPR006162">
    <property type="entry name" value="Ppantetheine_attach_site"/>
</dbReference>
<dbReference type="Gene3D" id="1.10.1200.10">
    <property type="entry name" value="ACP-like"/>
    <property type="match status" value="2"/>
</dbReference>
<dbReference type="InterPro" id="IPR009081">
    <property type="entry name" value="PP-bd_ACP"/>
</dbReference>
<sequence length="2218" mass="235106">MSSPESPLPDLLVHELVERAVATYGPRPAVVFEEAQLSYQQLNERADALCQAILHAAPAAELIGISAVRGLEMVVGLLAILKAGKTYLPLDPTYPAQRLRQLIASSGVATCLAHSANQASFEALGLSVLASEADYHYPSPRVAGPGREVVCVLYTSGSTGQPKGVRMTQTGLRQLMRWQMVHNHAQPELNTLQFCHLTFDVSFLEVFLPLVSGGTVHLIGNTYRLDAGRLLAYIRRHAIHRAYLPYVALQYLAEAATTENSFPESLREISIGGEQLKITAEIRGLFAGMPGCTLMHVYGPAEGSIWVTEHKLAGPPAAWPDIPHMGWPILATEILILDESLAQLPAGESGEICLTGDVLAAGYLHDPAQTAARFVQWPHPSKGLIRIYRTGDMARYRPDGSLEFTGRRDDQVKIRGNRVELGEIEVVLNRLALLRESVVVIRPSPLDGQKQVVAYLVAESGQPDDAAVRQAIAQALPDYMMPAALVWLPALPRTISDKVDKKLLPDPGRQRPATAAPYRPPATALERLVASEWAALLQLTQVGADDNFFELGGNSLLAQKTVAALKQAGHALPITKLYQYPTAAGLARFLGGAAVAPAPAAVAPPAAGHGGDVAIVGMAGRFPGAGTVAELWEVLREGRETIHFFSDDELDATIAAEVRHDPLYVKARGVLAGADRFDAAFFGLNPRLAELMDPQQRVFLEIAWEALEQTGHLPHCYAGPVGVFAGVGSNTYYQHNVLPNPQLISNLGALQVHTANEKDYVATRTAYQLNLTGPAVSVYSACSTSLLAVAQAVQSIRAGQCTVALAGGASITSPVRSGHLYQEGAMLSHDGHCRPFDAQARGTVFSDGAGVVVLKSLAAARQDGDPVLAIIKGVGVNNDGGGKGSFTAPSAEGQAGAIGMALRDARVAPASIGYVEAHGTGTPLGDPIEVAGLRLAYGDDLPRQSIALGSIKSNLGHLTHAAGVAGLIKTTLALHHGQLPASLGFAQPNPHLDLDASPFRINHQLAAWPAGEAVRRAGVSSFGVGGTNVHVVLEEGEPAPVALGAPGREWQLVTWSARSATSREAYAARLADHLAHHPAPALADVAYTLQKTRPPFAEQRFAVAGTAAELAAALRAPDAGRSARRRPAPGEVVFLFPGQGAQYLGMGHALYQREAVYRRAVDECAALLVPALALDIREVLYPTVADEAAALHLHDTRYTQPALFVTEYALAQLWLSWGIVPTVLCGHSVGEFVAAHLAGVFTLADALGLVAARGRLVSALPGGRMLSVRLEREKLLPLLPAALAIAAVNSPKVCVVAGEPDAIDAFAQALGDWQVPHRQLATSHAFHSPMMDPVVDAFRQLVAALPLGPPQRPIVSTVTGQLLTDAQATDPDYWARHLRQPVLFAQAVATLLTFERPLLLEVGPGTATATLARQQVGPRPVPVVASLAAPTAAGGEPRALLEALGQLWLHGLAPDWEAFYAGQARRRVLLPTYAFDAVPCWVAPPKLIPELPVSPPIYTAELTTTSATAYATPTMQTSAILPKLKQIIEEASGIELDNVAPEASFLEIGLDSLLLTQVATTLKKEFSLPLTFRQLNEEYGTLASLGSYLGQHLPADVVAAPPPRPLVAAPAAPAASLAPPAPLPMAAPSPVAAGQGAMLGLVAQQLQLLAQQVSLLQVGAPAPAPALPAPVAAPAPLAPVAAAAAPAASAGLTPEEVAELKKPFGATARIERQATGLSASQQLLLRQLTERYNRKTQASKAYAQQHRARMADPRVVSGFRPLTKELVYPLVVNRSQGSRLWDLDGNEYIDVLNGFGSTMFGYQPDFIKEALHAQIERGFEIGPQHELAGEVSELLCEFTGFERVGLCNTGSEAVLGAMRIARSITGRSLIVAFTGSYHGIVDEVLVRGTRQLKSFPAASGILPSAVQNMLILDYGTDESLRIIRERAHELAAVLVEPVQSRRPDFQPVEFLKQVRAVTAAAGTALIFDEIITGFRLHPGGAQALFGIRADLATYGKVVGGGLSLGIIAGQKEWLDALDGGHWQYGDASVPEVGVTYFAGTFVRHPLALAAAKASLLHLRAVGPALQQGLTAKTEQLARGLNAELAALGHPFEVVHFGSLWKIKFTRDVPYGELLFTLMRERGIHIWDGFPCFTTEAHTEAELAQVATACLASAYELAAAGFWPLVPSAGPGFSASPSPSAALNQPPAPGARLGRDAGGNPAWFVADAQHPGGYRQLSV</sequence>
<gene>
    <name evidence="8" type="ORF">HHL22_06320</name>
</gene>
<dbReference type="PROSITE" id="PS50075">
    <property type="entry name" value="CARRIER"/>
    <property type="match status" value="2"/>
</dbReference>
<dbReference type="InterPro" id="IPR001227">
    <property type="entry name" value="Ac_transferase_dom_sf"/>
</dbReference>
<dbReference type="Pfam" id="PF00202">
    <property type="entry name" value="Aminotran_3"/>
    <property type="match status" value="1"/>
</dbReference>
<dbReference type="InterPro" id="IPR016039">
    <property type="entry name" value="Thiolase-like"/>
</dbReference>
<dbReference type="InterPro" id="IPR014031">
    <property type="entry name" value="Ketoacyl_synth_C"/>
</dbReference>
<dbReference type="InterPro" id="IPR005814">
    <property type="entry name" value="Aminotrans_3"/>
</dbReference>
<keyword evidence="9" id="KW-1185">Reference proteome</keyword>
<dbReference type="SUPFAM" id="SSF56801">
    <property type="entry name" value="Acetyl-CoA synthetase-like"/>
    <property type="match status" value="1"/>
</dbReference>
<dbReference type="SMART" id="SM00825">
    <property type="entry name" value="PKS_KS"/>
    <property type="match status" value="1"/>
</dbReference>
<dbReference type="Gene3D" id="3.90.1150.10">
    <property type="entry name" value="Aspartate Aminotransferase, domain 1"/>
    <property type="match status" value="1"/>
</dbReference>
<dbReference type="InterPro" id="IPR049704">
    <property type="entry name" value="Aminotrans_3_PPA_site"/>
</dbReference>
<protein>
    <submittedName>
        <fullName evidence="8">Amino acid adenylation domain-containing protein</fullName>
    </submittedName>
</protein>
<dbReference type="Pfam" id="PF16197">
    <property type="entry name" value="KAsynt_C_assoc"/>
    <property type="match status" value="1"/>
</dbReference>
<evidence type="ECO:0000259" key="6">
    <source>
        <dbReference type="PROSITE" id="PS50075"/>
    </source>
</evidence>
<dbReference type="Proteomes" id="UP000559626">
    <property type="component" value="Unassembled WGS sequence"/>
</dbReference>